<comment type="cofactor">
    <cofactor evidence="1">
        <name>FMN</name>
        <dbReference type="ChEBI" id="CHEBI:58210"/>
    </cofactor>
</comment>
<keyword evidence="9" id="KW-1185">Reference proteome</keyword>
<reference evidence="8 9" key="1">
    <citation type="submission" date="2019-03" db="EMBL/GenBank/DDBJ databases">
        <authorList>
            <person name="Zhang S."/>
        </authorList>
    </citation>
    <scope>NUCLEOTIDE SEQUENCE [LARGE SCALE GENOMIC DNA]</scope>
    <source>
        <strain evidence="8 9">S4J41</strain>
    </source>
</reference>
<dbReference type="PANTHER" id="PTHR43673:SF2">
    <property type="entry name" value="NITROREDUCTASE"/>
    <property type="match status" value="1"/>
</dbReference>
<protein>
    <submittedName>
        <fullName evidence="8">Nitroreductase</fullName>
    </submittedName>
</protein>
<dbReference type="GO" id="GO:0016491">
    <property type="term" value="F:oxidoreductase activity"/>
    <property type="evidence" value="ECO:0007669"/>
    <property type="project" value="UniProtKB-KW"/>
</dbReference>
<name>A0A4R5EYX8_9RHOB</name>
<dbReference type="Pfam" id="PF00881">
    <property type="entry name" value="Nitroreductase"/>
    <property type="match status" value="1"/>
</dbReference>
<dbReference type="Proteomes" id="UP000294662">
    <property type="component" value="Unassembled WGS sequence"/>
</dbReference>
<keyword evidence="3" id="KW-0285">Flavoprotein</keyword>
<evidence type="ECO:0000259" key="7">
    <source>
        <dbReference type="Pfam" id="PF00881"/>
    </source>
</evidence>
<dbReference type="CDD" id="cd02136">
    <property type="entry name" value="PnbA_NfnB-like"/>
    <property type="match status" value="1"/>
</dbReference>
<evidence type="ECO:0000256" key="2">
    <source>
        <dbReference type="ARBA" id="ARBA00007118"/>
    </source>
</evidence>
<dbReference type="InterPro" id="IPR000415">
    <property type="entry name" value="Nitroreductase-like"/>
</dbReference>
<dbReference type="PANTHER" id="PTHR43673">
    <property type="entry name" value="NAD(P)H NITROREDUCTASE YDGI-RELATED"/>
    <property type="match status" value="1"/>
</dbReference>
<evidence type="ECO:0000256" key="6">
    <source>
        <dbReference type="SAM" id="MobiDB-lite"/>
    </source>
</evidence>
<organism evidence="8 9">
    <name type="scientific">Antarcticimicrobium sediminis</name>
    <dbReference type="NCBI Taxonomy" id="2546227"/>
    <lineage>
        <taxon>Bacteria</taxon>
        <taxon>Pseudomonadati</taxon>
        <taxon>Pseudomonadota</taxon>
        <taxon>Alphaproteobacteria</taxon>
        <taxon>Rhodobacterales</taxon>
        <taxon>Paracoccaceae</taxon>
        <taxon>Antarcticimicrobium</taxon>
    </lineage>
</organism>
<proteinExistence type="inferred from homology"/>
<feature type="domain" description="Nitroreductase" evidence="7">
    <location>
        <begin position="31"/>
        <end position="221"/>
    </location>
</feature>
<keyword evidence="5" id="KW-0560">Oxidoreductase</keyword>
<dbReference type="SUPFAM" id="SSF55469">
    <property type="entry name" value="FMN-dependent nitroreductase-like"/>
    <property type="match status" value="1"/>
</dbReference>
<evidence type="ECO:0000313" key="8">
    <source>
        <dbReference type="EMBL" id="TDE40294.1"/>
    </source>
</evidence>
<gene>
    <name evidence="8" type="ORF">E1B25_04910</name>
</gene>
<evidence type="ECO:0000256" key="3">
    <source>
        <dbReference type="ARBA" id="ARBA00022630"/>
    </source>
</evidence>
<feature type="region of interest" description="Disordered" evidence="6">
    <location>
        <begin position="1"/>
        <end position="20"/>
    </location>
</feature>
<evidence type="ECO:0000313" key="9">
    <source>
        <dbReference type="Proteomes" id="UP000294662"/>
    </source>
</evidence>
<dbReference type="OrthoDB" id="9802510at2"/>
<evidence type="ECO:0000256" key="5">
    <source>
        <dbReference type="ARBA" id="ARBA00023002"/>
    </source>
</evidence>
<evidence type="ECO:0000256" key="4">
    <source>
        <dbReference type="ARBA" id="ARBA00022643"/>
    </source>
</evidence>
<accession>A0A4R5EYX8</accession>
<dbReference type="InterPro" id="IPR029479">
    <property type="entry name" value="Nitroreductase"/>
</dbReference>
<keyword evidence="4" id="KW-0288">FMN</keyword>
<comment type="caution">
    <text evidence="8">The sequence shown here is derived from an EMBL/GenBank/DDBJ whole genome shotgun (WGS) entry which is preliminary data.</text>
</comment>
<dbReference type="AlphaFoldDB" id="A0A4R5EYX8"/>
<comment type="similarity">
    <text evidence="2">Belongs to the nitroreductase family.</text>
</comment>
<sequence>MTDPALSAVSAPLQSRPRPKRKTLMNVTDAIKSRKSVRAFRPDPVPKAVIEEILEVSMRAPSGTNTQPWHVYVCTGARKQAVTDAVLDQIRAGNAAKYHDVGYYPERWSDLHNSRRRNVGWGLYSLLGIEREDKERRTSQALRNFSFFDAPVGIFVTIEDYLAKGNWTDVGLYLQTLMLAARDHDLHTCPQAAWVPYQDAVLKTIGAPEGQSLVAGIALGYEDTTKIENSLVSEREKLENVVQYLGFEAE</sequence>
<evidence type="ECO:0000256" key="1">
    <source>
        <dbReference type="ARBA" id="ARBA00001917"/>
    </source>
</evidence>
<dbReference type="EMBL" id="SMFP01000002">
    <property type="protein sequence ID" value="TDE40294.1"/>
    <property type="molecule type" value="Genomic_DNA"/>
</dbReference>
<dbReference type="Gene3D" id="3.40.109.10">
    <property type="entry name" value="NADH Oxidase"/>
    <property type="match status" value="1"/>
</dbReference>